<evidence type="ECO:0000313" key="14">
    <source>
        <dbReference type="Proteomes" id="UP000694255"/>
    </source>
</evidence>
<comment type="similarity">
    <text evidence="2 10">Belongs to the membrane-bound acyltransferase family. Sterol o-acyltransferase subfamily.</text>
</comment>
<feature type="transmembrane region" description="Helical" evidence="12">
    <location>
        <begin position="145"/>
        <end position="168"/>
    </location>
</feature>
<dbReference type="AlphaFoldDB" id="A0A8J5UM82"/>
<sequence>MSTNQAKIKRSETADNLDHISRINTFRQFLDINNDYASSESSEEDNKSDTTLESITKEEVENNNLEQELKQRKKVTTTKTTTTKGPEGIITLDRLVTRVSKLEKSRINKKPSSKAKYVSRFGDIKFKTKSTTIFDSESFKQGQFFGFYILFWLATAFFMFNNFVHTYFENELSILEWPIVQILLRDVIKVGLIDLAMYLSSYFPLLVQLGCKYNIITWNNSGWLLQGVYDGVFIFFWIWIASNHVMDFPWIAKVYLLLHSLVMVMKMHSYGFYNGYLWAIYNEALFAENYQDRLSKGQPLPNGFKHEDTTKLLQNSIEFCKYELECQTKINSDNFEEFDQKSASDHMNLSIKELQQQGHINFPNNINLFNYFEYSMFPTVVYTLNYPRTEKINWYLVFDKVCAIFGIIFLMIYIAQWSMYPLFEEALIARELPIAERIPQFFYILFDMMLPFLMIYMFTFYLIWDSILSAIAELSMFADREFYGPWWNCSDFSEFARLWNIPVHKFLLRHVYHSSISALTMNKHQATLFTFVLSSLVHELVMYVIFGNLRGYLLLLQMSQIPLVMLCRSKMLRGKKIFGNVLCWTGFILGPSVILISYLLF</sequence>
<feature type="transmembrane region" description="Helical" evidence="12">
    <location>
        <begin position="223"/>
        <end position="242"/>
    </location>
</feature>
<evidence type="ECO:0000256" key="11">
    <source>
        <dbReference type="SAM" id="MobiDB-lite"/>
    </source>
</evidence>
<name>A0A8J5UM82_9ASCO</name>
<evidence type="ECO:0000256" key="4">
    <source>
        <dbReference type="ARBA" id="ARBA00022692"/>
    </source>
</evidence>
<evidence type="ECO:0000313" key="13">
    <source>
        <dbReference type="EMBL" id="KAG7663136.1"/>
    </source>
</evidence>
<organism evidence="13 14">
    <name type="scientific">[Candida] subhashii</name>
    <dbReference type="NCBI Taxonomy" id="561895"/>
    <lineage>
        <taxon>Eukaryota</taxon>
        <taxon>Fungi</taxon>
        <taxon>Dikarya</taxon>
        <taxon>Ascomycota</taxon>
        <taxon>Saccharomycotina</taxon>
        <taxon>Pichiomycetes</taxon>
        <taxon>Debaryomycetaceae</taxon>
        <taxon>Spathaspora</taxon>
    </lineage>
</organism>
<keyword evidence="7 10" id="KW-0472">Membrane</keyword>
<feature type="transmembrane region" description="Helical" evidence="12">
    <location>
        <begin position="440"/>
        <end position="464"/>
    </location>
</feature>
<evidence type="ECO:0000256" key="9">
    <source>
        <dbReference type="ARBA" id="ARBA00023568"/>
    </source>
</evidence>
<evidence type="ECO:0000256" key="12">
    <source>
        <dbReference type="SAM" id="Phobius"/>
    </source>
</evidence>
<evidence type="ECO:0000256" key="3">
    <source>
        <dbReference type="ARBA" id="ARBA00022679"/>
    </source>
</evidence>
<dbReference type="EMBL" id="JAGSYN010000144">
    <property type="protein sequence ID" value="KAG7663136.1"/>
    <property type="molecule type" value="Genomic_DNA"/>
</dbReference>
<evidence type="ECO:0000256" key="1">
    <source>
        <dbReference type="ARBA" id="ARBA00004477"/>
    </source>
</evidence>
<comment type="function">
    <text evidence="9">Sterol O-acyltransferase that catalyzes the formation of stery esters.</text>
</comment>
<evidence type="ECO:0000256" key="8">
    <source>
        <dbReference type="ARBA" id="ARBA00023315"/>
    </source>
</evidence>
<feature type="transmembrane region" description="Helical" evidence="12">
    <location>
        <begin position="581"/>
        <end position="600"/>
    </location>
</feature>
<dbReference type="GO" id="GO:0008204">
    <property type="term" value="P:ergosterol metabolic process"/>
    <property type="evidence" value="ECO:0007669"/>
    <property type="project" value="TreeGrafter"/>
</dbReference>
<keyword evidence="4 12" id="KW-0812">Transmembrane</keyword>
<dbReference type="GO" id="GO:0005789">
    <property type="term" value="C:endoplasmic reticulum membrane"/>
    <property type="evidence" value="ECO:0007669"/>
    <property type="project" value="UniProtKB-SubCell"/>
</dbReference>
<dbReference type="GO" id="GO:0034737">
    <property type="term" value="F:ergosterol O-acyltransferase activity"/>
    <property type="evidence" value="ECO:0007669"/>
    <property type="project" value="TreeGrafter"/>
</dbReference>
<protein>
    <recommendedName>
        <fullName evidence="10">O-acyltransferase</fullName>
    </recommendedName>
</protein>
<accession>A0A8J5UM82</accession>
<gene>
    <name evidence="13" type="ORF">J8A68_003314</name>
</gene>
<evidence type="ECO:0000256" key="7">
    <source>
        <dbReference type="ARBA" id="ARBA00023136"/>
    </source>
</evidence>
<keyword evidence="14" id="KW-1185">Reference proteome</keyword>
<proteinExistence type="inferred from homology"/>
<reference evidence="13 14" key="1">
    <citation type="journal article" date="2021" name="DNA Res.">
        <title>Genome analysis of Candida subhashii reveals its hybrid nature and dual mitochondrial genome conformations.</title>
        <authorList>
            <person name="Mixao V."/>
            <person name="Hegedusova E."/>
            <person name="Saus E."/>
            <person name="Pryszcz L.P."/>
            <person name="Cillingova A."/>
            <person name="Nosek J."/>
            <person name="Gabaldon T."/>
        </authorList>
    </citation>
    <scope>NUCLEOTIDE SEQUENCE [LARGE SCALE GENOMIC DNA]</scope>
    <source>
        <strain evidence="13 14">CBS 10753</strain>
    </source>
</reference>
<comment type="caution">
    <text evidence="13">The sequence shown here is derived from an EMBL/GenBank/DDBJ whole genome shotgun (WGS) entry which is preliminary data.</text>
</comment>
<dbReference type="RefSeq" id="XP_049263368.1">
    <property type="nucleotide sequence ID" value="XM_049407157.1"/>
</dbReference>
<dbReference type="PIRSF" id="PIRSF000439">
    <property type="entry name" value="Oat_ACAT_DAG_ARE"/>
    <property type="match status" value="1"/>
</dbReference>
<feature type="region of interest" description="Disordered" evidence="11">
    <location>
        <begin position="37"/>
        <end position="62"/>
    </location>
</feature>
<dbReference type="OrthoDB" id="10039049at2759"/>
<keyword evidence="6 12" id="KW-1133">Transmembrane helix</keyword>
<feature type="compositionally biased region" description="Basic and acidic residues" evidence="11">
    <location>
        <begin position="44"/>
        <end position="60"/>
    </location>
</feature>
<comment type="subcellular location">
    <subcellularLocation>
        <location evidence="1 10">Endoplasmic reticulum membrane</location>
        <topology evidence="1 10">Multi-pass membrane protein</topology>
    </subcellularLocation>
</comment>
<evidence type="ECO:0000256" key="6">
    <source>
        <dbReference type="ARBA" id="ARBA00022989"/>
    </source>
</evidence>
<evidence type="ECO:0000256" key="10">
    <source>
        <dbReference type="PIRNR" id="PIRNR000439"/>
    </source>
</evidence>
<dbReference type="Proteomes" id="UP000694255">
    <property type="component" value="Unassembled WGS sequence"/>
</dbReference>
<dbReference type="GeneID" id="73470115"/>
<evidence type="ECO:0000256" key="5">
    <source>
        <dbReference type="ARBA" id="ARBA00022824"/>
    </source>
</evidence>
<keyword evidence="3 10" id="KW-0808">Transferase</keyword>
<dbReference type="InterPro" id="IPR014371">
    <property type="entry name" value="Oat_ACAT_DAG_ARE"/>
</dbReference>
<evidence type="ECO:0000256" key="2">
    <source>
        <dbReference type="ARBA" id="ARBA00009010"/>
    </source>
</evidence>
<feature type="transmembrane region" description="Helical" evidence="12">
    <location>
        <begin position="188"/>
        <end position="211"/>
    </location>
</feature>
<feature type="transmembrane region" description="Helical" evidence="12">
    <location>
        <begin position="401"/>
        <end position="420"/>
    </location>
</feature>
<keyword evidence="8 10" id="KW-0012">Acyltransferase</keyword>
<dbReference type="InterPro" id="IPR004299">
    <property type="entry name" value="MBOAT_fam"/>
</dbReference>
<dbReference type="PANTHER" id="PTHR10408">
    <property type="entry name" value="STEROL O-ACYLTRANSFERASE"/>
    <property type="match status" value="1"/>
</dbReference>
<keyword evidence="5 10" id="KW-0256">Endoplasmic reticulum</keyword>
<dbReference type="Pfam" id="PF03062">
    <property type="entry name" value="MBOAT"/>
    <property type="match status" value="1"/>
</dbReference>
<dbReference type="PANTHER" id="PTHR10408:SF23">
    <property type="entry name" value="STEROL O-ACYLTRANSFERASE 1-RELATED"/>
    <property type="match status" value="1"/>
</dbReference>